<protein>
    <submittedName>
        <fullName evidence="2">Transporter</fullName>
    </submittedName>
</protein>
<dbReference type="EMBL" id="JAPDPJ010000029">
    <property type="protein sequence ID" value="MCW3787413.1"/>
    <property type="molecule type" value="Genomic_DNA"/>
</dbReference>
<sequence>MKSYITTSILLLFSALVFSQEKQTELVTDRPDQTESSSVVPLNALQIETGFLFEKDNAFGNDYYSYSYPTTLFRYGILKNTEIRLGFDILGQKINNEELTLGLGPLYIGNKTKIMDEDGCKPEIAILGGLILPFTAKDEFKTRYTAADFRLAFSHTLNDMFSVGYNLGLQWDGENAGPGYFYSGSLGISVTEQFGVFGEYYGLLPEVGDKLHLLDAGLTYLVKPNLQLDFSFGIGVNDEATDHFIGFGLSYLISK</sequence>
<feature type="signal peptide" evidence="1">
    <location>
        <begin position="1"/>
        <end position="19"/>
    </location>
</feature>
<keyword evidence="1" id="KW-0732">Signal</keyword>
<proteinExistence type="predicted"/>
<keyword evidence="3" id="KW-1185">Reference proteome</keyword>
<accession>A0AAE3SGL2</accession>
<dbReference type="InterPro" id="IPR025737">
    <property type="entry name" value="FApF"/>
</dbReference>
<gene>
    <name evidence="2" type="ORF">OM075_13115</name>
</gene>
<evidence type="ECO:0000313" key="3">
    <source>
        <dbReference type="Proteomes" id="UP001209229"/>
    </source>
</evidence>
<dbReference type="RefSeq" id="WP_301190978.1">
    <property type="nucleotide sequence ID" value="NZ_JAPDPJ010000029.1"/>
</dbReference>
<reference evidence="2" key="1">
    <citation type="submission" date="2022-10" db="EMBL/GenBank/DDBJ databases">
        <authorList>
            <person name="Yu W.X."/>
        </authorList>
    </citation>
    <scope>NUCLEOTIDE SEQUENCE</scope>
    <source>
        <strain evidence="2">AAT</strain>
    </source>
</reference>
<dbReference type="AlphaFoldDB" id="A0AAE3SGL2"/>
<name>A0AAE3SGL2_9BACT</name>
<feature type="chain" id="PRO_5042261901" evidence="1">
    <location>
        <begin position="20"/>
        <end position="255"/>
    </location>
</feature>
<evidence type="ECO:0000313" key="2">
    <source>
        <dbReference type="EMBL" id="MCW3787413.1"/>
    </source>
</evidence>
<dbReference type="Proteomes" id="UP001209229">
    <property type="component" value="Unassembled WGS sequence"/>
</dbReference>
<organism evidence="2 3">
    <name type="scientific">Plebeiibacterium sediminum</name>
    <dbReference type="NCBI Taxonomy" id="2992112"/>
    <lineage>
        <taxon>Bacteria</taxon>
        <taxon>Pseudomonadati</taxon>
        <taxon>Bacteroidota</taxon>
        <taxon>Bacteroidia</taxon>
        <taxon>Marinilabiliales</taxon>
        <taxon>Marinilabiliaceae</taxon>
        <taxon>Plebeiibacterium</taxon>
    </lineage>
</organism>
<evidence type="ECO:0000256" key="1">
    <source>
        <dbReference type="SAM" id="SignalP"/>
    </source>
</evidence>
<comment type="caution">
    <text evidence="2">The sequence shown here is derived from an EMBL/GenBank/DDBJ whole genome shotgun (WGS) entry which is preliminary data.</text>
</comment>
<dbReference type="Pfam" id="PF13557">
    <property type="entry name" value="Phenol_MetA_deg"/>
    <property type="match status" value="1"/>
</dbReference>